<accession>A0A059F1J8</accession>
<proteinExistence type="predicted"/>
<dbReference type="HOGENOM" id="CLU_109428_0_0_1"/>
<organism evidence="1 2">
    <name type="scientific">Anncaliia algerae PRA339</name>
    <dbReference type="NCBI Taxonomy" id="1288291"/>
    <lineage>
        <taxon>Eukaryota</taxon>
        <taxon>Fungi</taxon>
        <taxon>Fungi incertae sedis</taxon>
        <taxon>Microsporidia</taxon>
        <taxon>Tubulinosematoidea</taxon>
        <taxon>Tubulinosematidae</taxon>
        <taxon>Anncaliia</taxon>
    </lineage>
</organism>
<dbReference type="Proteomes" id="UP000030655">
    <property type="component" value="Unassembled WGS sequence"/>
</dbReference>
<reference evidence="2" key="1">
    <citation type="submission" date="2013-02" db="EMBL/GenBank/DDBJ databases">
        <authorList>
            <consortium name="The Broad Institute Genome Sequencing Platform"/>
            <person name="Cuomo C."/>
            <person name="Becnel J."/>
            <person name="Sanscrainte N."/>
            <person name="Walker B."/>
            <person name="Young S.K."/>
            <person name="Zeng Q."/>
            <person name="Gargeya S."/>
            <person name="Fitzgerald M."/>
            <person name="Haas B."/>
            <person name="Abouelleil A."/>
            <person name="Alvarado L."/>
            <person name="Arachchi H.M."/>
            <person name="Berlin A.M."/>
            <person name="Chapman S.B."/>
            <person name="Dewar J."/>
            <person name="Goldberg J."/>
            <person name="Griggs A."/>
            <person name="Gujja S."/>
            <person name="Hansen M."/>
            <person name="Howarth C."/>
            <person name="Imamovic A."/>
            <person name="Larimer J."/>
            <person name="McCowan C."/>
            <person name="Murphy C."/>
            <person name="Neiman D."/>
            <person name="Pearson M."/>
            <person name="Priest M."/>
            <person name="Roberts A."/>
            <person name="Saif S."/>
            <person name="Shea T."/>
            <person name="Sisk P."/>
            <person name="Sykes S."/>
            <person name="Wortman J."/>
            <person name="Nusbaum C."/>
            <person name="Birren B."/>
        </authorList>
    </citation>
    <scope>NUCLEOTIDE SEQUENCE [LARGE SCALE GENOMIC DNA]</scope>
    <source>
        <strain evidence="2">PRA339</strain>
    </source>
</reference>
<sequence length="220" mass="26211">MTKKRARIVMKSTKKIVKKVIPPKNLPNNLNKNTYEKLITILKEEKQFNIQIITLLSLNEFTTQLSNENIKYTLITNETLSNNDSINIFSYERNTESKRNILFSNRISYNYVPIYLKRNEENEEEIKKKNIDIKNFLVNLTKEEVFVLLHVRKKRFIDICSELEGYSDNLNNTTYVLMVLNSLVKKGYIRRTKDNFYWCISNDLLESFAKKYELPLELIY</sequence>
<dbReference type="VEuPathDB" id="MicrosporidiaDB:H312_01440"/>
<gene>
    <name evidence="1" type="ORF">H312_01440</name>
</gene>
<name>A0A059F1J8_9MICR</name>
<evidence type="ECO:0000313" key="1">
    <source>
        <dbReference type="EMBL" id="KCZ81148.1"/>
    </source>
</evidence>
<evidence type="ECO:0000313" key="2">
    <source>
        <dbReference type="Proteomes" id="UP000030655"/>
    </source>
</evidence>
<dbReference type="OrthoDB" id="2191343at2759"/>
<reference evidence="1 2" key="2">
    <citation type="submission" date="2014-03" db="EMBL/GenBank/DDBJ databases">
        <title>The Genome Sequence of Anncaliia algerae insect isolate PRA339.</title>
        <authorList>
            <consortium name="The Broad Institute Genome Sequencing Platform"/>
            <consortium name="The Broad Institute Genome Sequencing Center for Infectious Disease"/>
            <person name="Cuomo C."/>
            <person name="Becnel J."/>
            <person name="Sanscrainte N."/>
            <person name="Walker B."/>
            <person name="Young S.K."/>
            <person name="Zeng Q."/>
            <person name="Gargeya S."/>
            <person name="Fitzgerald M."/>
            <person name="Haas B."/>
            <person name="Abouelleil A."/>
            <person name="Alvarado L."/>
            <person name="Arachchi H.M."/>
            <person name="Berlin A.M."/>
            <person name="Chapman S.B."/>
            <person name="Dewar J."/>
            <person name="Goldberg J."/>
            <person name="Griggs A."/>
            <person name="Gujja S."/>
            <person name="Hansen M."/>
            <person name="Howarth C."/>
            <person name="Imamovic A."/>
            <person name="Larimer J."/>
            <person name="McCowan C."/>
            <person name="Murphy C."/>
            <person name="Neiman D."/>
            <person name="Pearson M."/>
            <person name="Priest M."/>
            <person name="Roberts A."/>
            <person name="Saif S."/>
            <person name="Shea T."/>
            <person name="Sisk P."/>
            <person name="Sykes S."/>
            <person name="Wortman J."/>
            <person name="Nusbaum C."/>
            <person name="Birren B."/>
        </authorList>
    </citation>
    <scope>NUCLEOTIDE SEQUENCE [LARGE SCALE GENOMIC DNA]</scope>
    <source>
        <strain evidence="1 2">PRA339</strain>
    </source>
</reference>
<dbReference type="AlphaFoldDB" id="A0A059F1J8"/>
<keyword evidence="2" id="KW-1185">Reference proteome</keyword>
<protein>
    <submittedName>
        <fullName evidence="1">Uncharacterized protein</fullName>
    </submittedName>
</protein>
<dbReference type="EMBL" id="KK365149">
    <property type="protein sequence ID" value="KCZ81148.1"/>
    <property type="molecule type" value="Genomic_DNA"/>
</dbReference>